<keyword evidence="2" id="KW-0223">Dioxygenase</keyword>
<dbReference type="InterPro" id="IPR029068">
    <property type="entry name" value="Glyas_Bleomycin-R_OHBP_Dase"/>
</dbReference>
<dbReference type="PROSITE" id="PS51819">
    <property type="entry name" value="VOC"/>
    <property type="match status" value="1"/>
</dbReference>
<dbReference type="Gene3D" id="3.10.180.10">
    <property type="entry name" value="2,3-Dihydroxybiphenyl 1,2-Dioxygenase, domain 1"/>
    <property type="match status" value="1"/>
</dbReference>
<dbReference type="Pfam" id="PF13669">
    <property type="entry name" value="Glyoxalase_4"/>
    <property type="match status" value="1"/>
</dbReference>
<accession>A0A2W5AC51</accession>
<feature type="domain" description="VOC" evidence="1">
    <location>
        <begin position="7"/>
        <end position="132"/>
    </location>
</feature>
<dbReference type="InterPro" id="IPR037523">
    <property type="entry name" value="VOC_core"/>
</dbReference>
<organism evidence="2 3">
    <name type="scientific">Sphingomonas sanxanigenens</name>
    <dbReference type="NCBI Taxonomy" id="397260"/>
    <lineage>
        <taxon>Bacteria</taxon>
        <taxon>Pseudomonadati</taxon>
        <taxon>Pseudomonadota</taxon>
        <taxon>Alphaproteobacteria</taxon>
        <taxon>Sphingomonadales</taxon>
        <taxon>Sphingomonadaceae</taxon>
        <taxon>Sphingomonas</taxon>
    </lineage>
</organism>
<comment type="caution">
    <text evidence="2">The sequence shown here is derived from an EMBL/GenBank/DDBJ whole genome shotgun (WGS) entry which is preliminary data.</text>
</comment>
<keyword evidence="2" id="KW-0670">Pyruvate</keyword>
<sequence length="139" mass="14729">MMPVNAPLHHVGVIQPDEETALAMMATLGLSEAYRGYVPQFHALCIFTHAVSGSPVEFVIPDGGPLLKFNKGAGGLHHLAFEVPDLAAVAAAFEAQGLRMLEPEPVKGAGPFLCNFLTPAATRGVIVEYVQPLPADWKG</sequence>
<proteinExistence type="predicted"/>
<gene>
    <name evidence="2" type="ORF">DI623_01770</name>
</gene>
<evidence type="ECO:0000259" key="1">
    <source>
        <dbReference type="PROSITE" id="PS51819"/>
    </source>
</evidence>
<dbReference type="EMBL" id="QFNN01000004">
    <property type="protein sequence ID" value="PZO91803.1"/>
    <property type="molecule type" value="Genomic_DNA"/>
</dbReference>
<protein>
    <submittedName>
        <fullName evidence="2">4-hydroxyphenylpyruvate dioxygenase</fullName>
    </submittedName>
</protein>
<dbReference type="SUPFAM" id="SSF54593">
    <property type="entry name" value="Glyoxalase/Bleomycin resistance protein/Dihydroxybiphenyl dioxygenase"/>
    <property type="match status" value="1"/>
</dbReference>
<dbReference type="Proteomes" id="UP000249066">
    <property type="component" value="Unassembled WGS sequence"/>
</dbReference>
<dbReference type="AlphaFoldDB" id="A0A2W5AC51"/>
<evidence type="ECO:0000313" key="2">
    <source>
        <dbReference type="EMBL" id="PZO91803.1"/>
    </source>
</evidence>
<evidence type="ECO:0000313" key="3">
    <source>
        <dbReference type="Proteomes" id="UP000249066"/>
    </source>
</evidence>
<dbReference type="GO" id="GO:0051213">
    <property type="term" value="F:dioxygenase activity"/>
    <property type="evidence" value="ECO:0007669"/>
    <property type="project" value="UniProtKB-KW"/>
</dbReference>
<name>A0A2W5AC51_9SPHN</name>
<reference evidence="2 3" key="1">
    <citation type="submission" date="2017-08" db="EMBL/GenBank/DDBJ databases">
        <title>Infants hospitalized years apart are colonized by the same room-sourced microbial strains.</title>
        <authorList>
            <person name="Brooks B."/>
            <person name="Olm M.R."/>
            <person name="Firek B.A."/>
            <person name="Baker R."/>
            <person name="Thomas B.C."/>
            <person name="Morowitz M.J."/>
            <person name="Banfield J.F."/>
        </authorList>
    </citation>
    <scope>NUCLEOTIDE SEQUENCE [LARGE SCALE GENOMIC DNA]</scope>
    <source>
        <strain evidence="2">S2_018_000_R2_101</strain>
    </source>
</reference>
<keyword evidence="2" id="KW-0560">Oxidoreductase</keyword>